<accession>A0A1Y2A9M3</accession>
<sequence length="341" mass="39250">MDSIDYLFEELTAFFDLPAEVRNNIYAVYIPNRGSQTQITIRGTPHPVDFCINAYGEIHIPALTNASCSTRYETMAYTLSKICSTGKIHAQIKDYNPQPLFKRIELLTKDYGISAKSLHSRLVVSFVGDIVEENVQWWVQRHLESPTQFPFFTAIEMKRSPKLDGHRNVDLFADIGLPTILEGIAYLQSLDKLSYPQGLPERNVYLEHLFSKLQNDNAWRTDAKDIFRQILELDDEEGYGVTDYCGIKAKDVMVADEEQLRALLVKLYVAAHQYFYDHKEELQRHCQAKRFLSKLGACLDDLGAKLSVRVRTLKSVQRRFEMLLRDLQPQEEQGDVEMTDA</sequence>
<dbReference type="Proteomes" id="UP000193144">
    <property type="component" value="Unassembled WGS sequence"/>
</dbReference>
<evidence type="ECO:0000313" key="1">
    <source>
        <dbReference type="EMBL" id="ORY19174.1"/>
    </source>
</evidence>
<dbReference type="EMBL" id="MCFA01000003">
    <property type="protein sequence ID" value="ORY19174.1"/>
    <property type="molecule type" value="Genomic_DNA"/>
</dbReference>
<comment type="caution">
    <text evidence="1">The sequence shown here is derived from an EMBL/GenBank/DDBJ whole genome shotgun (WGS) entry which is preliminary data.</text>
</comment>
<gene>
    <name evidence="1" type="ORF">BCR34DRAFT_552672</name>
</gene>
<protein>
    <submittedName>
        <fullName evidence="1">Uncharacterized protein</fullName>
    </submittedName>
</protein>
<organism evidence="1 2">
    <name type="scientific">Clohesyomyces aquaticus</name>
    <dbReference type="NCBI Taxonomy" id="1231657"/>
    <lineage>
        <taxon>Eukaryota</taxon>
        <taxon>Fungi</taxon>
        <taxon>Dikarya</taxon>
        <taxon>Ascomycota</taxon>
        <taxon>Pezizomycotina</taxon>
        <taxon>Dothideomycetes</taxon>
        <taxon>Pleosporomycetidae</taxon>
        <taxon>Pleosporales</taxon>
        <taxon>Lindgomycetaceae</taxon>
        <taxon>Clohesyomyces</taxon>
    </lineage>
</organism>
<reference evidence="1 2" key="1">
    <citation type="submission" date="2016-07" db="EMBL/GenBank/DDBJ databases">
        <title>Pervasive Adenine N6-methylation of Active Genes in Fungi.</title>
        <authorList>
            <consortium name="DOE Joint Genome Institute"/>
            <person name="Mondo S.J."/>
            <person name="Dannebaum R.O."/>
            <person name="Kuo R.C."/>
            <person name="Labutti K."/>
            <person name="Haridas S."/>
            <person name="Kuo A."/>
            <person name="Salamov A."/>
            <person name="Ahrendt S.R."/>
            <person name="Lipzen A."/>
            <person name="Sullivan W."/>
            <person name="Andreopoulos W.B."/>
            <person name="Clum A."/>
            <person name="Lindquist E."/>
            <person name="Daum C."/>
            <person name="Ramamoorthy G.K."/>
            <person name="Gryganskyi A."/>
            <person name="Culley D."/>
            <person name="Magnuson J.K."/>
            <person name="James T.Y."/>
            <person name="O'Malley M.A."/>
            <person name="Stajich J.E."/>
            <person name="Spatafora J.W."/>
            <person name="Visel A."/>
            <person name="Grigoriev I.V."/>
        </authorList>
    </citation>
    <scope>NUCLEOTIDE SEQUENCE [LARGE SCALE GENOMIC DNA]</scope>
    <source>
        <strain evidence="1 2">CBS 115471</strain>
    </source>
</reference>
<proteinExistence type="predicted"/>
<name>A0A1Y2A9M3_9PLEO</name>
<dbReference type="AlphaFoldDB" id="A0A1Y2A9M3"/>
<keyword evidence="2" id="KW-1185">Reference proteome</keyword>
<evidence type="ECO:0000313" key="2">
    <source>
        <dbReference type="Proteomes" id="UP000193144"/>
    </source>
</evidence>